<feature type="domain" description="GRAM" evidence="2">
    <location>
        <begin position="296"/>
        <end position="364"/>
    </location>
</feature>
<keyword evidence="4" id="KW-1185">Reference proteome</keyword>
<dbReference type="InterPro" id="IPR051482">
    <property type="entry name" value="Cholesterol_transport"/>
</dbReference>
<dbReference type="EMBL" id="JAFCIX010000549">
    <property type="protein sequence ID" value="KAH6587927.1"/>
    <property type="molecule type" value="Genomic_DNA"/>
</dbReference>
<dbReference type="InterPro" id="IPR011993">
    <property type="entry name" value="PH-like_dom_sf"/>
</dbReference>
<feature type="compositionally biased region" description="Polar residues" evidence="1">
    <location>
        <begin position="175"/>
        <end position="184"/>
    </location>
</feature>
<protein>
    <recommendedName>
        <fullName evidence="2">GRAM domain-containing protein</fullName>
    </recommendedName>
</protein>
<dbReference type="PANTHER" id="PTHR23319:SF4">
    <property type="entry name" value="GRAM DOMAIN CONTAINING 1B, ISOFORM E"/>
    <property type="match status" value="1"/>
</dbReference>
<dbReference type="Gene3D" id="2.30.29.30">
    <property type="entry name" value="Pleckstrin-homology domain (PH domain)/Phosphotyrosine-binding domain (PTB)"/>
    <property type="match status" value="1"/>
</dbReference>
<feature type="region of interest" description="Disordered" evidence="1">
    <location>
        <begin position="140"/>
        <end position="238"/>
    </location>
</feature>
<feature type="compositionally biased region" description="Low complexity" evidence="1">
    <location>
        <begin position="185"/>
        <end position="198"/>
    </location>
</feature>
<feature type="region of interest" description="Disordered" evidence="1">
    <location>
        <begin position="530"/>
        <end position="559"/>
    </location>
</feature>
<feature type="compositionally biased region" description="Low complexity" evidence="1">
    <location>
        <begin position="205"/>
        <end position="223"/>
    </location>
</feature>
<feature type="compositionally biased region" description="Polar residues" evidence="1">
    <location>
        <begin position="1057"/>
        <end position="1066"/>
    </location>
</feature>
<dbReference type="PANTHER" id="PTHR23319">
    <property type="entry name" value="GRAM DOMAIN CONTAINING 1B, ISOFORM E"/>
    <property type="match status" value="1"/>
</dbReference>
<dbReference type="SMART" id="SM00568">
    <property type="entry name" value="GRAM"/>
    <property type="match status" value="1"/>
</dbReference>
<sequence length="1092" mass="118506">MKSLAGNDPSATQRPRRFSAITHIGRRATVSLSDTHPTTISVGALPNNSSIPSPHHTNDPVHTRSHALPTLQDSTAMAPVQPQCMTASTASDSTAITGTPPSQHDDTKCCVSKPTNKTVLDELLFFPVPDCDDRQAPAFNQRHRSATTMAPLSPKSKDEISESVHHLKLELRASLPNTLSPESYTSTTDPTAPTTSNTLNLPQKSPTGSSPSPITSPSASWTSFGNSHTLPSTKTSSTRDGIAWRSTASFDLDDASAWSIDSGVSGKYALRDSTLKMFGAKRETSRPVDRHTKDRRQFAAWFPEIKDAYDSFINSYSCAWDREMLWQGRVFATRDSVCFYASPFGQVVKLVLDYIDIQLIEKKNSVGILPNAIRISMLDRKQYVLTSFLKRDAAYDLIEYNWTLCNGSALADVSASGMFDKRISISISDDARSRASVTTLSGIGQVNPSNMNMPTRILENTGPSPSVVSIIDPVPTILFPDLMCTSAGPRVEDFNNSALLIQGVSKNRVDTSMLLDNVVAFNDISGLVIPDPNQTQRFDQQDQLSQKSHRRSCGSSCDLPHSDTVTTNQGLAPVVDTTNLSITSSILPKDDSELGRKSIRRYSTKNTSTLAPHCSTTHRGINTPDLLGQGVKEKLTKSPTVSVACSCESHTGTVICDTQISLGVDVAYAVMFGPNSTIWTLSLHHVFGIQLDDAMDTISQTHKLPNYNIIYTTLGISAPLQLLKPGIPCIERRQILLENPCHSYKVKSHLMQDVLSDTLPNTPTRSLLVGITAYFCFTHVSEGVCRVCSSASVSGESVLEDTESQKKLLMPLGAEIRKRLAHVPAKDKRDPTWKMLWLPWIRIPVSGGTASVLMAVLVIVGAMLNGLSSVLSARRDLNEPMGRHMQEMDNSVMDSQHTGTVMESVVGIVDNSAGAWPTLGIAEEDASKKEKRDTDTDTVATELDGAASFETKVAPELDSPDDILVRLITTQKHMNLLSMQNLAHDMVGRLAVVQNILVGLEGLISEASCDGGVTTKETEYENGGGTTKEAEYDNGGGTTKETKYDNGGDNTKEPEYDNSSNVGSTKDPNDSVDIRLNAGDAPDMSIPKVDQP</sequence>
<dbReference type="CDD" id="cd13220">
    <property type="entry name" value="PH-GRAM_GRAMDC"/>
    <property type="match status" value="1"/>
</dbReference>
<dbReference type="Pfam" id="PF02893">
    <property type="entry name" value="GRAM"/>
    <property type="match status" value="1"/>
</dbReference>
<feature type="compositionally biased region" description="Polar residues" evidence="1">
    <location>
        <begin position="224"/>
        <end position="238"/>
    </location>
</feature>
<evidence type="ECO:0000256" key="1">
    <source>
        <dbReference type="SAM" id="MobiDB-lite"/>
    </source>
</evidence>
<proteinExistence type="predicted"/>
<feature type="compositionally biased region" description="Basic and acidic residues" evidence="1">
    <location>
        <begin position="1040"/>
        <end position="1055"/>
    </location>
</feature>
<name>A0ABQ8EZJ4_9FUNG</name>
<evidence type="ECO:0000259" key="2">
    <source>
        <dbReference type="SMART" id="SM00568"/>
    </source>
</evidence>
<feature type="region of interest" description="Disordered" evidence="1">
    <location>
        <begin position="44"/>
        <end position="65"/>
    </location>
</feature>
<dbReference type="InterPro" id="IPR004182">
    <property type="entry name" value="GRAM"/>
</dbReference>
<comment type="caution">
    <text evidence="3">The sequence shown here is derived from an EMBL/GenBank/DDBJ whole genome shotgun (WGS) entry which is preliminary data.</text>
</comment>
<organism evidence="3 4">
    <name type="scientific">Batrachochytrium salamandrivorans</name>
    <dbReference type="NCBI Taxonomy" id="1357716"/>
    <lineage>
        <taxon>Eukaryota</taxon>
        <taxon>Fungi</taxon>
        <taxon>Fungi incertae sedis</taxon>
        <taxon>Chytridiomycota</taxon>
        <taxon>Chytridiomycota incertae sedis</taxon>
        <taxon>Chytridiomycetes</taxon>
        <taxon>Rhizophydiales</taxon>
        <taxon>Rhizophydiales incertae sedis</taxon>
        <taxon>Batrachochytrium</taxon>
    </lineage>
</organism>
<feature type="compositionally biased region" description="Polar residues" evidence="1">
    <location>
        <begin position="532"/>
        <end position="546"/>
    </location>
</feature>
<accession>A0ABQ8EZJ4</accession>
<dbReference type="Proteomes" id="UP001648503">
    <property type="component" value="Unassembled WGS sequence"/>
</dbReference>
<evidence type="ECO:0000313" key="3">
    <source>
        <dbReference type="EMBL" id="KAH6587927.1"/>
    </source>
</evidence>
<feature type="region of interest" description="Disordered" evidence="1">
    <location>
        <begin position="1015"/>
        <end position="1092"/>
    </location>
</feature>
<evidence type="ECO:0000313" key="4">
    <source>
        <dbReference type="Proteomes" id="UP001648503"/>
    </source>
</evidence>
<gene>
    <name evidence="3" type="ORF">BASA50_011019</name>
</gene>
<feature type="compositionally biased region" description="Basic and acidic residues" evidence="1">
    <location>
        <begin position="155"/>
        <end position="171"/>
    </location>
</feature>
<reference evidence="3 4" key="1">
    <citation type="submission" date="2021-02" db="EMBL/GenBank/DDBJ databases">
        <title>Variation within the Batrachochytrium salamandrivorans European outbreak.</title>
        <authorList>
            <person name="Kelly M."/>
            <person name="Pasmans F."/>
            <person name="Shea T.P."/>
            <person name="Munoz J.F."/>
            <person name="Carranza S."/>
            <person name="Cuomo C.A."/>
            <person name="Martel A."/>
        </authorList>
    </citation>
    <scope>NUCLEOTIDE SEQUENCE [LARGE SCALE GENOMIC DNA]</scope>
    <source>
        <strain evidence="3 4">AMFP18/2</strain>
    </source>
</reference>